<reference evidence="1" key="1">
    <citation type="submission" date="2015-04" db="UniProtKB">
        <authorList>
            <consortium name="EnsemblPlants"/>
        </authorList>
    </citation>
    <scope>IDENTIFICATION</scope>
</reference>
<dbReference type="AlphaFoldDB" id="A0A0E0LBS9"/>
<evidence type="ECO:0000313" key="2">
    <source>
        <dbReference type="Proteomes" id="UP000026962"/>
    </source>
</evidence>
<dbReference type="Proteomes" id="UP000026962">
    <property type="component" value="Chromosome 6"/>
</dbReference>
<accession>A0A0E0LBS9</accession>
<organism evidence="1">
    <name type="scientific">Oryza punctata</name>
    <name type="common">Red rice</name>
    <dbReference type="NCBI Taxonomy" id="4537"/>
    <lineage>
        <taxon>Eukaryota</taxon>
        <taxon>Viridiplantae</taxon>
        <taxon>Streptophyta</taxon>
        <taxon>Embryophyta</taxon>
        <taxon>Tracheophyta</taxon>
        <taxon>Spermatophyta</taxon>
        <taxon>Magnoliopsida</taxon>
        <taxon>Liliopsida</taxon>
        <taxon>Poales</taxon>
        <taxon>Poaceae</taxon>
        <taxon>BOP clade</taxon>
        <taxon>Oryzoideae</taxon>
        <taxon>Oryzeae</taxon>
        <taxon>Oryzinae</taxon>
        <taxon>Oryza</taxon>
    </lineage>
</organism>
<protein>
    <submittedName>
        <fullName evidence="1">Uncharacterized protein</fullName>
    </submittedName>
</protein>
<dbReference type="EnsemblPlants" id="OPUNC06G14280.1">
    <property type="protein sequence ID" value="OPUNC06G14280.1"/>
    <property type="gene ID" value="OPUNC06G14280"/>
</dbReference>
<keyword evidence="2" id="KW-1185">Reference proteome</keyword>
<dbReference type="Gramene" id="OPUNC06G14280.1">
    <property type="protein sequence ID" value="OPUNC06G14280.1"/>
    <property type="gene ID" value="OPUNC06G14280"/>
</dbReference>
<reference evidence="1" key="2">
    <citation type="submission" date="2018-05" db="EMBL/GenBank/DDBJ databases">
        <title>OpunRS2 (Oryza punctata Reference Sequence Version 2).</title>
        <authorList>
            <person name="Zhang J."/>
            <person name="Kudrna D."/>
            <person name="Lee S."/>
            <person name="Talag J."/>
            <person name="Welchert J."/>
            <person name="Wing R.A."/>
        </authorList>
    </citation>
    <scope>NUCLEOTIDE SEQUENCE [LARGE SCALE GENOMIC DNA]</scope>
</reference>
<evidence type="ECO:0000313" key="1">
    <source>
        <dbReference type="EnsemblPlants" id="OPUNC06G14280.1"/>
    </source>
</evidence>
<proteinExistence type="predicted"/>
<dbReference type="HOGENOM" id="CLU_120192_2_0_1"/>
<sequence>MRRVDGDGLGVSVTTAAAGGVWSLTGFASWLAIASPQIPGKIQGSVGTVFMEENNDTVMVDGGDRWRLRRRRCFEPHRWTPSNTFTSKKVFSWVKSNNRRMLHVGDIDRTNKIDELYRSYICTLCSMWLVAEDRVEPAGDGDDGWLLLRNVELISIPRRYILPRCYILPGFHHRLSLVTSLIHL</sequence>
<name>A0A0E0LBS9_ORYPU</name>